<sequence>MIGVMGFGSLLIIIGMPLAVVFLLVWTYKIKRNSDIQIVVLTGARVDDPVALLAAFLIRLTGG</sequence>
<keyword evidence="1" id="KW-0812">Transmembrane</keyword>
<accession>A0ABM9EXN9</accession>
<feature type="transmembrane region" description="Helical" evidence="1">
    <location>
        <begin position="6"/>
        <end position="28"/>
    </location>
</feature>
<protein>
    <submittedName>
        <fullName evidence="2">Uncharacterized protein</fullName>
    </submittedName>
</protein>
<dbReference type="Proteomes" id="UP000838308">
    <property type="component" value="Unassembled WGS sequence"/>
</dbReference>
<keyword evidence="1" id="KW-0472">Membrane</keyword>
<gene>
    <name evidence="2" type="ORF">BACCIP111895_04689</name>
</gene>
<evidence type="ECO:0000313" key="2">
    <source>
        <dbReference type="EMBL" id="CAH2717475.1"/>
    </source>
</evidence>
<reference evidence="2" key="1">
    <citation type="submission" date="2022-04" db="EMBL/GenBank/DDBJ databases">
        <authorList>
            <person name="Criscuolo A."/>
        </authorList>
    </citation>
    <scope>NUCLEOTIDE SEQUENCE</scope>
    <source>
        <strain evidence="2">CIP111895</strain>
    </source>
</reference>
<dbReference type="RefSeq" id="WP_248737687.1">
    <property type="nucleotide sequence ID" value="NZ_CALBWS010000049.1"/>
</dbReference>
<proteinExistence type="predicted"/>
<dbReference type="EMBL" id="CALBWS010000049">
    <property type="protein sequence ID" value="CAH2717475.1"/>
    <property type="molecule type" value="Genomic_DNA"/>
</dbReference>
<keyword evidence="1" id="KW-1133">Transmembrane helix</keyword>
<evidence type="ECO:0000313" key="3">
    <source>
        <dbReference type="Proteomes" id="UP000838308"/>
    </source>
</evidence>
<keyword evidence="3" id="KW-1185">Reference proteome</keyword>
<comment type="caution">
    <text evidence="2">The sequence shown here is derived from an EMBL/GenBank/DDBJ whole genome shotgun (WGS) entry which is preliminary data.</text>
</comment>
<organism evidence="2 3">
    <name type="scientific">Neobacillus rhizosphaerae</name>
    <dbReference type="NCBI Taxonomy" id="2880965"/>
    <lineage>
        <taxon>Bacteria</taxon>
        <taxon>Bacillati</taxon>
        <taxon>Bacillota</taxon>
        <taxon>Bacilli</taxon>
        <taxon>Bacillales</taxon>
        <taxon>Bacillaceae</taxon>
        <taxon>Neobacillus</taxon>
    </lineage>
</organism>
<name>A0ABM9EXN9_9BACI</name>
<evidence type="ECO:0000256" key="1">
    <source>
        <dbReference type="SAM" id="Phobius"/>
    </source>
</evidence>